<evidence type="ECO:0000256" key="3">
    <source>
        <dbReference type="ARBA" id="ARBA00022448"/>
    </source>
</evidence>
<feature type="domain" description="Multidrug resistance protein MdtA-like barrel-sandwich hybrid" evidence="5">
    <location>
        <begin position="69"/>
        <end position="189"/>
    </location>
</feature>
<evidence type="ECO:0000256" key="1">
    <source>
        <dbReference type="ARBA" id="ARBA00004196"/>
    </source>
</evidence>
<evidence type="ECO:0000256" key="4">
    <source>
        <dbReference type="SAM" id="Phobius"/>
    </source>
</evidence>
<protein>
    <submittedName>
        <fullName evidence="8">Efflux RND transporter periplasmic adaptor subunit</fullName>
    </submittedName>
</protein>
<name>A0ABT8R3Y5_9BACT</name>
<feature type="transmembrane region" description="Helical" evidence="4">
    <location>
        <begin position="5"/>
        <end position="22"/>
    </location>
</feature>
<dbReference type="Pfam" id="PF25917">
    <property type="entry name" value="BSH_RND"/>
    <property type="match status" value="1"/>
</dbReference>
<dbReference type="Pfam" id="PF25967">
    <property type="entry name" value="RND-MFP_C"/>
    <property type="match status" value="1"/>
</dbReference>
<dbReference type="InterPro" id="IPR006143">
    <property type="entry name" value="RND_pump_MFP"/>
</dbReference>
<dbReference type="EMBL" id="JAUKPO010000003">
    <property type="protein sequence ID" value="MDO1445988.1"/>
    <property type="molecule type" value="Genomic_DNA"/>
</dbReference>
<dbReference type="PANTHER" id="PTHR30469">
    <property type="entry name" value="MULTIDRUG RESISTANCE PROTEIN MDTA"/>
    <property type="match status" value="1"/>
</dbReference>
<dbReference type="RefSeq" id="WP_302036794.1">
    <property type="nucleotide sequence ID" value="NZ_JAUKPO010000003.1"/>
</dbReference>
<dbReference type="Gene3D" id="2.40.420.20">
    <property type="match status" value="1"/>
</dbReference>
<comment type="subcellular location">
    <subcellularLocation>
        <location evidence="1">Cell envelope</location>
    </subcellularLocation>
</comment>
<evidence type="ECO:0000259" key="5">
    <source>
        <dbReference type="Pfam" id="PF25917"/>
    </source>
</evidence>
<dbReference type="NCBIfam" id="TIGR01730">
    <property type="entry name" value="RND_mfp"/>
    <property type="match status" value="1"/>
</dbReference>
<evidence type="ECO:0000313" key="9">
    <source>
        <dbReference type="Proteomes" id="UP001168528"/>
    </source>
</evidence>
<reference evidence="8" key="1">
    <citation type="submission" date="2023-07" db="EMBL/GenBank/DDBJ databases">
        <title>The genome sequence of Rhodocytophaga aerolata KACC 12507.</title>
        <authorList>
            <person name="Zhang X."/>
        </authorList>
    </citation>
    <scope>NUCLEOTIDE SEQUENCE</scope>
    <source>
        <strain evidence="8">KACC 12507</strain>
    </source>
</reference>
<dbReference type="Pfam" id="PF25954">
    <property type="entry name" value="Beta-barrel_RND_2"/>
    <property type="match status" value="1"/>
</dbReference>
<dbReference type="PANTHER" id="PTHR30469:SF36">
    <property type="entry name" value="BLL3903 PROTEIN"/>
    <property type="match status" value="1"/>
</dbReference>
<feature type="domain" description="CusB-like beta-barrel" evidence="6">
    <location>
        <begin position="202"/>
        <end position="272"/>
    </location>
</feature>
<keyword evidence="4" id="KW-1133">Transmembrane helix</keyword>
<gene>
    <name evidence="8" type="ORF">Q0590_06975</name>
</gene>
<dbReference type="InterPro" id="IPR058792">
    <property type="entry name" value="Beta-barrel_RND_2"/>
</dbReference>
<comment type="similarity">
    <text evidence="2">Belongs to the membrane fusion protein (MFP) (TC 8.A.1) family.</text>
</comment>
<proteinExistence type="inferred from homology"/>
<sequence length="353" mass="38477">MKKTVTIISVVVLLAIVSYFVFSPEKQPAMQGKAPVASNKGIAAEVYIVKDTTIQEYLDVLGSLVANEQVQIVSESAKRLVKVNFREGANVTKGQLLFKLDDADLQAQLKKLHAQRKLIASDEARTAALLKLEGVSKQEYERVAGSIESLDADIELIEVEINKTEIRAPFSGKTGIRKVSEGAFVTQNMPLVTLEDINLVKIEFAVPEKYANSLRLDQPIQFRVENSDTTYTGLVKVIEPFIDLNTRSLFVRAIASNTDKKLIPGSSATISLPLNEITDTKMVPAQALIPGLQGNNVLVVRNGKAQNAQVTIGLRTSSHVQITSGLQLGDTVMTTNILRAKPGIPVRAIFAKN</sequence>
<dbReference type="Gene3D" id="2.40.50.100">
    <property type="match status" value="1"/>
</dbReference>
<dbReference type="InterPro" id="IPR058627">
    <property type="entry name" value="MdtA-like_C"/>
</dbReference>
<evidence type="ECO:0000259" key="7">
    <source>
        <dbReference type="Pfam" id="PF25967"/>
    </source>
</evidence>
<accession>A0ABT8R3Y5</accession>
<keyword evidence="9" id="KW-1185">Reference proteome</keyword>
<evidence type="ECO:0000256" key="2">
    <source>
        <dbReference type="ARBA" id="ARBA00009477"/>
    </source>
</evidence>
<keyword evidence="4" id="KW-0472">Membrane</keyword>
<evidence type="ECO:0000259" key="6">
    <source>
        <dbReference type="Pfam" id="PF25954"/>
    </source>
</evidence>
<dbReference type="Proteomes" id="UP001168528">
    <property type="component" value="Unassembled WGS sequence"/>
</dbReference>
<evidence type="ECO:0000313" key="8">
    <source>
        <dbReference type="EMBL" id="MDO1445988.1"/>
    </source>
</evidence>
<comment type="caution">
    <text evidence="8">The sequence shown here is derived from an EMBL/GenBank/DDBJ whole genome shotgun (WGS) entry which is preliminary data.</text>
</comment>
<keyword evidence="3" id="KW-0813">Transport</keyword>
<dbReference type="Gene3D" id="2.40.30.170">
    <property type="match status" value="1"/>
</dbReference>
<feature type="domain" description="Multidrug resistance protein MdtA-like C-terminal permuted SH3" evidence="7">
    <location>
        <begin position="283"/>
        <end position="337"/>
    </location>
</feature>
<keyword evidence="4" id="KW-0812">Transmembrane</keyword>
<dbReference type="InterPro" id="IPR058625">
    <property type="entry name" value="MdtA-like_BSH"/>
</dbReference>
<dbReference type="SUPFAM" id="SSF111369">
    <property type="entry name" value="HlyD-like secretion proteins"/>
    <property type="match status" value="1"/>
</dbReference>
<organism evidence="8 9">
    <name type="scientific">Rhodocytophaga aerolata</name>
    <dbReference type="NCBI Taxonomy" id="455078"/>
    <lineage>
        <taxon>Bacteria</taxon>
        <taxon>Pseudomonadati</taxon>
        <taxon>Bacteroidota</taxon>
        <taxon>Cytophagia</taxon>
        <taxon>Cytophagales</taxon>
        <taxon>Rhodocytophagaceae</taxon>
        <taxon>Rhodocytophaga</taxon>
    </lineage>
</organism>
<dbReference type="Gene3D" id="1.10.287.470">
    <property type="entry name" value="Helix hairpin bin"/>
    <property type="match status" value="1"/>
</dbReference>